<dbReference type="PANTHER" id="PTHR21398">
    <property type="entry name" value="AGAP007094-PA"/>
    <property type="match status" value="1"/>
</dbReference>
<evidence type="ECO:0000313" key="2">
    <source>
        <dbReference type="Proteomes" id="UP000235965"/>
    </source>
</evidence>
<dbReference type="PANTHER" id="PTHR21398:SF6">
    <property type="entry name" value="AGAP007094-PA"/>
    <property type="match status" value="1"/>
</dbReference>
<reference evidence="1 2" key="1">
    <citation type="submission" date="2017-12" db="EMBL/GenBank/DDBJ databases">
        <title>Hemimetabolous genomes reveal molecular basis of termite eusociality.</title>
        <authorList>
            <person name="Harrison M.C."/>
            <person name="Jongepier E."/>
            <person name="Robertson H.M."/>
            <person name="Arning N."/>
            <person name="Bitard-Feildel T."/>
            <person name="Chao H."/>
            <person name="Childers C.P."/>
            <person name="Dinh H."/>
            <person name="Doddapaneni H."/>
            <person name="Dugan S."/>
            <person name="Gowin J."/>
            <person name="Greiner C."/>
            <person name="Han Y."/>
            <person name="Hu H."/>
            <person name="Hughes D.S.T."/>
            <person name="Huylmans A.-K."/>
            <person name="Kemena C."/>
            <person name="Kremer L.P.M."/>
            <person name="Lee S.L."/>
            <person name="Lopez-Ezquerra A."/>
            <person name="Mallet L."/>
            <person name="Monroy-Kuhn J.M."/>
            <person name="Moser A."/>
            <person name="Murali S.C."/>
            <person name="Muzny D.M."/>
            <person name="Otani S."/>
            <person name="Piulachs M.-D."/>
            <person name="Poelchau M."/>
            <person name="Qu J."/>
            <person name="Schaub F."/>
            <person name="Wada-Katsumata A."/>
            <person name="Worley K.C."/>
            <person name="Xie Q."/>
            <person name="Ylla G."/>
            <person name="Poulsen M."/>
            <person name="Gibbs R.A."/>
            <person name="Schal C."/>
            <person name="Richards S."/>
            <person name="Belles X."/>
            <person name="Korb J."/>
            <person name="Bornberg-Bauer E."/>
        </authorList>
    </citation>
    <scope>NUCLEOTIDE SEQUENCE [LARGE SCALE GENOMIC DNA]</scope>
    <source>
        <tissue evidence="1">Whole body</tissue>
    </source>
</reference>
<comment type="caution">
    <text evidence="1">The sequence shown here is derived from an EMBL/GenBank/DDBJ whole genome shotgun (WGS) entry which is preliminary data.</text>
</comment>
<keyword evidence="2" id="KW-1185">Reference proteome</keyword>
<dbReference type="AlphaFoldDB" id="A0A2J7QZ83"/>
<dbReference type="InterPro" id="IPR006631">
    <property type="entry name" value="DM4_12"/>
</dbReference>
<sequence length="153" mass="17014">MSLYYQAVFNLPTEASQWSQAPDILGKREISNTPLLDMYLPLEEFLEEYGFDGRACLLRSICEAAHAPFQHENMDLLEEMAHAVLTPSEGVQLGEAHCSDSSYGLEYLPLERQYVAAECLGKSDGNCGTAYSNCPKSPLDMISQTLNLQLLTE</sequence>
<gene>
    <name evidence="1" type="ORF">B7P43_G06739</name>
</gene>
<name>A0A2J7QZ83_9NEOP</name>
<dbReference type="InParanoid" id="A0A2J7QZ83"/>
<dbReference type="SMART" id="SM00718">
    <property type="entry name" value="DM4_12"/>
    <property type="match status" value="1"/>
</dbReference>
<dbReference type="Pfam" id="PF07841">
    <property type="entry name" value="DM4_12"/>
    <property type="match status" value="1"/>
</dbReference>
<evidence type="ECO:0000313" key="1">
    <source>
        <dbReference type="EMBL" id="PNF33888.1"/>
    </source>
</evidence>
<protein>
    <submittedName>
        <fullName evidence="1">Uncharacterized protein</fullName>
    </submittedName>
</protein>
<organism evidence="1 2">
    <name type="scientific">Cryptotermes secundus</name>
    <dbReference type="NCBI Taxonomy" id="105785"/>
    <lineage>
        <taxon>Eukaryota</taxon>
        <taxon>Metazoa</taxon>
        <taxon>Ecdysozoa</taxon>
        <taxon>Arthropoda</taxon>
        <taxon>Hexapoda</taxon>
        <taxon>Insecta</taxon>
        <taxon>Pterygota</taxon>
        <taxon>Neoptera</taxon>
        <taxon>Polyneoptera</taxon>
        <taxon>Dictyoptera</taxon>
        <taxon>Blattodea</taxon>
        <taxon>Blattoidea</taxon>
        <taxon>Termitoidae</taxon>
        <taxon>Kalotermitidae</taxon>
        <taxon>Cryptotermitinae</taxon>
        <taxon>Cryptotermes</taxon>
    </lineage>
</organism>
<proteinExistence type="predicted"/>
<dbReference type="Proteomes" id="UP000235965">
    <property type="component" value="Unassembled WGS sequence"/>
</dbReference>
<dbReference type="EMBL" id="NEVH01009073">
    <property type="protein sequence ID" value="PNF33888.1"/>
    <property type="molecule type" value="Genomic_DNA"/>
</dbReference>
<dbReference type="OrthoDB" id="8186940at2759"/>
<accession>A0A2J7QZ83</accession>